<dbReference type="PROSITE" id="PS50297">
    <property type="entry name" value="ANK_REP_REGION"/>
    <property type="match status" value="1"/>
</dbReference>
<keyword evidence="6" id="KW-1185">Reference proteome</keyword>
<dbReference type="InterPro" id="IPR007111">
    <property type="entry name" value="NACHT_NTPase"/>
</dbReference>
<dbReference type="Pfam" id="PF17111">
    <property type="entry name" value="PigL_N"/>
    <property type="match status" value="1"/>
</dbReference>
<dbReference type="Gene3D" id="1.25.40.20">
    <property type="entry name" value="Ankyrin repeat-containing domain"/>
    <property type="match status" value="2"/>
</dbReference>
<dbReference type="SMART" id="SM00248">
    <property type="entry name" value="ANK"/>
    <property type="match status" value="6"/>
</dbReference>
<keyword evidence="3" id="KW-0175">Coiled coil</keyword>
<dbReference type="InterPro" id="IPR002110">
    <property type="entry name" value="Ankyrin_rpt"/>
</dbReference>
<keyword evidence="2" id="KW-0040">ANK repeat</keyword>
<protein>
    <recommendedName>
        <fullName evidence="4">NACHT domain-containing protein</fullName>
    </recommendedName>
</protein>
<evidence type="ECO:0000313" key="6">
    <source>
        <dbReference type="Proteomes" id="UP000250266"/>
    </source>
</evidence>
<dbReference type="InterPro" id="IPR031348">
    <property type="entry name" value="PigL_N"/>
</dbReference>
<dbReference type="OrthoDB" id="3650614at2759"/>
<dbReference type="Proteomes" id="UP000250266">
    <property type="component" value="Unassembled WGS sequence"/>
</dbReference>
<dbReference type="SUPFAM" id="SSF48403">
    <property type="entry name" value="Ankyrin repeat"/>
    <property type="match status" value="1"/>
</dbReference>
<dbReference type="Pfam" id="PF24883">
    <property type="entry name" value="NPHP3_N"/>
    <property type="match status" value="1"/>
</dbReference>
<evidence type="ECO:0000256" key="2">
    <source>
        <dbReference type="PROSITE-ProRule" id="PRU00023"/>
    </source>
</evidence>
<proteinExistence type="predicted"/>
<dbReference type="Gene3D" id="3.40.50.300">
    <property type="entry name" value="P-loop containing nucleotide triphosphate hydrolases"/>
    <property type="match status" value="1"/>
</dbReference>
<accession>A0A8E2E1I7</accession>
<feature type="repeat" description="ANK" evidence="2">
    <location>
        <begin position="717"/>
        <end position="749"/>
    </location>
</feature>
<organism evidence="5 6">
    <name type="scientific">Lepidopterella palustris CBS 459.81</name>
    <dbReference type="NCBI Taxonomy" id="1314670"/>
    <lineage>
        <taxon>Eukaryota</taxon>
        <taxon>Fungi</taxon>
        <taxon>Dikarya</taxon>
        <taxon>Ascomycota</taxon>
        <taxon>Pezizomycotina</taxon>
        <taxon>Dothideomycetes</taxon>
        <taxon>Pleosporomycetidae</taxon>
        <taxon>Mytilinidiales</taxon>
        <taxon>Argynnaceae</taxon>
        <taxon>Lepidopterella</taxon>
    </lineage>
</organism>
<name>A0A8E2E1I7_9PEZI</name>
<dbReference type="PANTHER" id="PTHR10039">
    <property type="entry name" value="AMELOGENIN"/>
    <property type="match status" value="1"/>
</dbReference>
<dbReference type="InterPro" id="IPR055530">
    <property type="entry name" value="DUF7104"/>
</dbReference>
<dbReference type="InterPro" id="IPR036770">
    <property type="entry name" value="Ankyrin_rpt-contain_sf"/>
</dbReference>
<dbReference type="AlphaFoldDB" id="A0A8E2E1I7"/>
<dbReference type="InterPro" id="IPR027417">
    <property type="entry name" value="P-loop_NTPase"/>
</dbReference>
<dbReference type="Pfam" id="PF23397">
    <property type="entry name" value="DUF7104"/>
    <property type="match status" value="1"/>
</dbReference>
<evidence type="ECO:0000256" key="1">
    <source>
        <dbReference type="ARBA" id="ARBA00022737"/>
    </source>
</evidence>
<reference evidence="5 6" key="1">
    <citation type="journal article" date="2016" name="Nat. Commun.">
        <title>Ectomycorrhizal ecology is imprinted in the genome of the dominant symbiotic fungus Cenococcum geophilum.</title>
        <authorList>
            <consortium name="DOE Joint Genome Institute"/>
            <person name="Peter M."/>
            <person name="Kohler A."/>
            <person name="Ohm R.A."/>
            <person name="Kuo A."/>
            <person name="Krutzmann J."/>
            <person name="Morin E."/>
            <person name="Arend M."/>
            <person name="Barry K.W."/>
            <person name="Binder M."/>
            <person name="Choi C."/>
            <person name="Clum A."/>
            <person name="Copeland A."/>
            <person name="Grisel N."/>
            <person name="Haridas S."/>
            <person name="Kipfer T."/>
            <person name="LaButti K."/>
            <person name="Lindquist E."/>
            <person name="Lipzen A."/>
            <person name="Maire R."/>
            <person name="Meier B."/>
            <person name="Mihaltcheva S."/>
            <person name="Molinier V."/>
            <person name="Murat C."/>
            <person name="Poggeler S."/>
            <person name="Quandt C.A."/>
            <person name="Sperisen C."/>
            <person name="Tritt A."/>
            <person name="Tisserant E."/>
            <person name="Crous P.W."/>
            <person name="Henrissat B."/>
            <person name="Nehls U."/>
            <person name="Egli S."/>
            <person name="Spatafora J.W."/>
            <person name="Grigoriev I.V."/>
            <person name="Martin F.M."/>
        </authorList>
    </citation>
    <scope>NUCLEOTIDE SEQUENCE [LARGE SCALE GENOMIC DNA]</scope>
    <source>
        <strain evidence="5 6">CBS 459.81</strain>
    </source>
</reference>
<dbReference type="PROSITE" id="PS50837">
    <property type="entry name" value="NACHT"/>
    <property type="match status" value="1"/>
</dbReference>
<sequence>MSDPLSISASVAGLLSFAIQLCGGLITYYETYKDQDEDVAVMLGSARGLSTTLTLLQKALQSPLLNREIADNVENSIESCRVGVQRLEKKIEKIQRAPKPWIPWQMVHEKIRKSFYPLKASTLMKLREIIADLRNNLSLALGTLQIDTSTTTLDSLRGIAQGVNVLQSQIERTKNFQAAAETSFVAHWLKAPDALSDHLMAAKQRTQNTGRWFLQGSVYNGWKPRPDSILWLSGRPGTGKTTLCSAIIEDLMVQRHDESLLAFFYFKFDQPGKDSLVSLLKSLLQQFAVQWSSAVDILKVSYRNHGNGLLSPQHNVLMNTLKKIVESAPFTYIVLDALDECKERDDLLEFLYQLSEWRLGKLNVLVTSRPEQAIKDSLVPLVTFSAELSGASVNDDILLFIRDRLEHDATIKRWPQSLKDYAETILVQGAQGMFRWVSCQLIALHQCLSPFMVKQTLNSLPKTLDKTYEHILLSIDLDPGWIHQVLTWLVFSIRPLFVDELSEVLTIEIVQDQAIIDKSKKLFDDSIITGIFSSLVTLRDTYRSSNVNKDGFDSQIGLAHASVKEYLISERIRDGNAAQFALESDSANETIARACLGYLARFDNASTLDSVVADYSLADYAAQFWTSHAKRISASRNSIKVTEAAANLLLNKHTFRNWIRLFDLDETSPKYGSGVGLGRTLPEPLPSALYYACIAGLCPLVQCLLDRGLDVNAQGGNLGSPLQGACTLGHYEVVELLLRRNADEDADGPNGPSIVAAAASGHDKVISLLLRRDYSTHTRKANYIAAINAAAQNGRMGVCKLLLNQGELRRAQISLADYLPSMVEELSEHSDLEALQLLFEGGSVPSVSYQGANPDPIAANQSFVTEAVLQAAARNAGSTEILSRFLDLGATPTKQVLAAAASNREHGAEAVKLVLKHGVFTTASEDVLISAASNYSQGEEIIRHLLNRFPHSLRTTKVLKAAARAGGLDILRMLLDPIVLDISISPEVMFAAASYGDADVMEFLLDYETDFPITEDFLIAVTQNHVKGHGILVTIIKRYGKIEVTEKLKDMTLISMDMWMLLQRAKNGWITAEQLPTQPGQ</sequence>
<keyword evidence="1" id="KW-0677">Repeat</keyword>
<dbReference type="EMBL" id="KV745318">
    <property type="protein sequence ID" value="OCK75431.1"/>
    <property type="molecule type" value="Genomic_DNA"/>
</dbReference>
<evidence type="ECO:0000313" key="5">
    <source>
        <dbReference type="EMBL" id="OCK75431.1"/>
    </source>
</evidence>
<feature type="coiled-coil region" evidence="3">
    <location>
        <begin position="70"/>
        <end position="97"/>
    </location>
</feature>
<evidence type="ECO:0000259" key="4">
    <source>
        <dbReference type="PROSITE" id="PS50837"/>
    </source>
</evidence>
<dbReference type="InterPro" id="IPR056884">
    <property type="entry name" value="NPHP3-like_N"/>
</dbReference>
<dbReference type="PROSITE" id="PS50088">
    <property type="entry name" value="ANK_REPEAT"/>
    <property type="match status" value="1"/>
</dbReference>
<dbReference type="PANTHER" id="PTHR10039:SF16">
    <property type="entry name" value="GPI INOSITOL-DEACYLASE"/>
    <property type="match status" value="1"/>
</dbReference>
<feature type="domain" description="NACHT" evidence="4">
    <location>
        <begin position="228"/>
        <end position="378"/>
    </location>
</feature>
<dbReference type="SUPFAM" id="SSF52540">
    <property type="entry name" value="P-loop containing nucleoside triphosphate hydrolases"/>
    <property type="match status" value="1"/>
</dbReference>
<evidence type="ECO:0000256" key="3">
    <source>
        <dbReference type="SAM" id="Coils"/>
    </source>
</evidence>
<gene>
    <name evidence="5" type="ORF">K432DRAFT_409031</name>
</gene>
<dbReference type="Pfam" id="PF00023">
    <property type="entry name" value="Ank"/>
    <property type="match status" value="1"/>
</dbReference>